<evidence type="ECO:0000259" key="5">
    <source>
        <dbReference type="Pfam" id="PF04542"/>
    </source>
</evidence>
<gene>
    <name evidence="7" type="ORF">GCM10023231_30130</name>
</gene>
<dbReference type="RefSeq" id="WP_345232684.1">
    <property type="nucleotide sequence ID" value="NZ_BAABIQ010000040.1"/>
</dbReference>
<evidence type="ECO:0000256" key="3">
    <source>
        <dbReference type="ARBA" id="ARBA00023082"/>
    </source>
</evidence>
<dbReference type="InterPro" id="IPR013324">
    <property type="entry name" value="RNA_pol_sigma_r3/r4-like"/>
</dbReference>
<dbReference type="InterPro" id="IPR013249">
    <property type="entry name" value="RNA_pol_sigma70_r4_t2"/>
</dbReference>
<keyword evidence="3" id="KW-0731">Sigma factor</keyword>
<dbReference type="PANTHER" id="PTHR43133">
    <property type="entry name" value="RNA POLYMERASE ECF-TYPE SIGMA FACTO"/>
    <property type="match status" value="1"/>
</dbReference>
<feature type="domain" description="RNA polymerase sigma factor 70 region 4 type 2" evidence="6">
    <location>
        <begin position="124"/>
        <end position="176"/>
    </location>
</feature>
<dbReference type="InterPro" id="IPR013325">
    <property type="entry name" value="RNA_pol_sigma_r2"/>
</dbReference>
<evidence type="ECO:0000256" key="4">
    <source>
        <dbReference type="ARBA" id="ARBA00023163"/>
    </source>
</evidence>
<sequence>MQSYRLLTDQELFCLLADHDDHKAFTTIYDRYWKKLFLVAAKRLDCLEDAEEVVQDIFVSLWNRRQKIQLQTTLSNYLAVSIKYKIINTFSKYHNQQQYIDALLQTSTVDNSTQEWLAFEELQEQLAKTIHDLPEKCRLVYQLSRDHGFSQKQIAQELQIAEKTVEAHLNKATKTLRAKLSHFLYTLL</sequence>
<reference evidence="8" key="1">
    <citation type="journal article" date="2019" name="Int. J. Syst. Evol. Microbiol.">
        <title>The Global Catalogue of Microorganisms (GCM) 10K type strain sequencing project: providing services to taxonomists for standard genome sequencing and annotation.</title>
        <authorList>
            <consortium name="The Broad Institute Genomics Platform"/>
            <consortium name="The Broad Institute Genome Sequencing Center for Infectious Disease"/>
            <person name="Wu L."/>
            <person name="Ma J."/>
        </authorList>
    </citation>
    <scope>NUCLEOTIDE SEQUENCE [LARGE SCALE GENOMIC DNA]</scope>
    <source>
        <strain evidence="8">JCM 18200</strain>
    </source>
</reference>
<comment type="similarity">
    <text evidence="1">Belongs to the sigma-70 factor family. ECF subfamily.</text>
</comment>
<dbReference type="SUPFAM" id="SSF88659">
    <property type="entry name" value="Sigma3 and sigma4 domains of RNA polymerase sigma factors"/>
    <property type="match status" value="1"/>
</dbReference>
<evidence type="ECO:0000256" key="1">
    <source>
        <dbReference type="ARBA" id="ARBA00010641"/>
    </source>
</evidence>
<dbReference type="NCBIfam" id="TIGR02985">
    <property type="entry name" value="Sig70_bacteroi1"/>
    <property type="match status" value="1"/>
</dbReference>
<keyword evidence="8" id="KW-1185">Reference proteome</keyword>
<dbReference type="InterPro" id="IPR014284">
    <property type="entry name" value="RNA_pol_sigma-70_dom"/>
</dbReference>
<protein>
    <submittedName>
        <fullName evidence="7">RNA polymerase sigma-70 factor</fullName>
    </submittedName>
</protein>
<evidence type="ECO:0000313" key="7">
    <source>
        <dbReference type="EMBL" id="GAA4799317.1"/>
    </source>
</evidence>
<evidence type="ECO:0000313" key="8">
    <source>
        <dbReference type="Proteomes" id="UP001501411"/>
    </source>
</evidence>
<dbReference type="PANTHER" id="PTHR43133:SF46">
    <property type="entry name" value="RNA POLYMERASE SIGMA-70 FACTOR ECF SUBFAMILY"/>
    <property type="match status" value="1"/>
</dbReference>
<dbReference type="EMBL" id="BAABIQ010000040">
    <property type="protein sequence ID" value="GAA4799317.1"/>
    <property type="molecule type" value="Genomic_DNA"/>
</dbReference>
<name>A0ABP9BVP9_9SPHI</name>
<dbReference type="InterPro" id="IPR007627">
    <property type="entry name" value="RNA_pol_sigma70_r2"/>
</dbReference>
<evidence type="ECO:0000259" key="6">
    <source>
        <dbReference type="Pfam" id="PF08281"/>
    </source>
</evidence>
<dbReference type="InterPro" id="IPR014327">
    <property type="entry name" value="RNA_pol_sigma70_bacteroid"/>
</dbReference>
<accession>A0ABP9BVP9</accession>
<comment type="caution">
    <text evidence="7">The sequence shown here is derived from an EMBL/GenBank/DDBJ whole genome shotgun (WGS) entry which is preliminary data.</text>
</comment>
<organism evidence="7 8">
    <name type="scientific">Olivibacter ginsenosidimutans</name>
    <dbReference type="NCBI Taxonomy" id="1176537"/>
    <lineage>
        <taxon>Bacteria</taxon>
        <taxon>Pseudomonadati</taxon>
        <taxon>Bacteroidota</taxon>
        <taxon>Sphingobacteriia</taxon>
        <taxon>Sphingobacteriales</taxon>
        <taxon>Sphingobacteriaceae</taxon>
        <taxon>Olivibacter</taxon>
    </lineage>
</organism>
<dbReference type="Pfam" id="PF08281">
    <property type="entry name" value="Sigma70_r4_2"/>
    <property type="match status" value="1"/>
</dbReference>
<dbReference type="InterPro" id="IPR039425">
    <property type="entry name" value="RNA_pol_sigma-70-like"/>
</dbReference>
<keyword evidence="4" id="KW-0804">Transcription</keyword>
<dbReference type="SUPFAM" id="SSF88946">
    <property type="entry name" value="Sigma2 domain of RNA polymerase sigma factors"/>
    <property type="match status" value="1"/>
</dbReference>
<dbReference type="NCBIfam" id="TIGR02937">
    <property type="entry name" value="sigma70-ECF"/>
    <property type="match status" value="1"/>
</dbReference>
<feature type="domain" description="RNA polymerase sigma-70 region 2" evidence="5">
    <location>
        <begin position="29"/>
        <end position="92"/>
    </location>
</feature>
<dbReference type="Pfam" id="PF04542">
    <property type="entry name" value="Sigma70_r2"/>
    <property type="match status" value="1"/>
</dbReference>
<dbReference type="InterPro" id="IPR036388">
    <property type="entry name" value="WH-like_DNA-bd_sf"/>
</dbReference>
<dbReference type="Proteomes" id="UP001501411">
    <property type="component" value="Unassembled WGS sequence"/>
</dbReference>
<proteinExistence type="inferred from homology"/>
<evidence type="ECO:0000256" key="2">
    <source>
        <dbReference type="ARBA" id="ARBA00023015"/>
    </source>
</evidence>
<dbReference type="Gene3D" id="1.10.1740.10">
    <property type="match status" value="1"/>
</dbReference>
<dbReference type="Gene3D" id="1.10.10.10">
    <property type="entry name" value="Winged helix-like DNA-binding domain superfamily/Winged helix DNA-binding domain"/>
    <property type="match status" value="1"/>
</dbReference>
<keyword evidence="2" id="KW-0805">Transcription regulation</keyword>